<evidence type="ECO:0000256" key="1">
    <source>
        <dbReference type="ARBA" id="ARBA00004340"/>
    </source>
</evidence>
<feature type="domain" description="Crinkler effector protein N-terminal" evidence="4">
    <location>
        <begin position="545"/>
        <end position="599"/>
    </location>
</feature>
<dbReference type="Pfam" id="PF20147">
    <property type="entry name" value="Crinkler"/>
    <property type="match status" value="1"/>
</dbReference>
<comment type="caution">
    <text evidence="5">The sequence shown here is derived from an EMBL/GenBank/DDBJ whole genome shotgun (WGS) entry which is preliminary data.</text>
</comment>
<dbReference type="VEuPathDB" id="FungiDB:FUN_015473"/>
<reference evidence="5 6" key="1">
    <citation type="submission" date="2015-10" db="EMBL/GenBank/DDBJ databases">
        <title>Genome analyses suggest a sexual origin of heterokaryosis in a supposedly ancient asexual fungus.</title>
        <authorList>
            <person name="Ropars J."/>
            <person name="Sedzielewska K."/>
            <person name="Noel J."/>
            <person name="Charron P."/>
            <person name="Farinelli L."/>
            <person name="Marton T."/>
            <person name="Kruger M."/>
            <person name="Pelin A."/>
            <person name="Brachmann A."/>
            <person name="Corradi N."/>
        </authorList>
    </citation>
    <scope>NUCLEOTIDE SEQUENCE [LARGE SCALE GENOMIC DNA]</scope>
    <source>
        <strain evidence="5 6">A4</strain>
    </source>
</reference>
<keyword evidence="6" id="KW-1185">Reference proteome</keyword>
<evidence type="ECO:0000259" key="4">
    <source>
        <dbReference type="Pfam" id="PF20147"/>
    </source>
</evidence>
<dbReference type="InterPro" id="IPR045379">
    <property type="entry name" value="Crinkler_N"/>
</dbReference>
<dbReference type="VEuPathDB" id="FungiDB:RhiirA1_478323"/>
<dbReference type="Proteomes" id="UP000234323">
    <property type="component" value="Unassembled WGS sequence"/>
</dbReference>
<evidence type="ECO:0000313" key="6">
    <source>
        <dbReference type="Proteomes" id="UP000234323"/>
    </source>
</evidence>
<keyword evidence="3" id="KW-0964">Secreted</keyword>
<dbReference type="InterPro" id="IPR032675">
    <property type="entry name" value="LRR_dom_sf"/>
</dbReference>
<dbReference type="EMBL" id="LLXI01000523">
    <property type="protein sequence ID" value="PKY47169.1"/>
    <property type="molecule type" value="Genomic_DNA"/>
</dbReference>
<dbReference type="GO" id="GO:0005576">
    <property type="term" value="C:extracellular region"/>
    <property type="evidence" value="ECO:0007669"/>
    <property type="project" value="UniProtKB-SubCell"/>
</dbReference>
<organism evidence="5 6">
    <name type="scientific">Rhizophagus irregularis</name>
    <dbReference type="NCBI Taxonomy" id="588596"/>
    <lineage>
        <taxon>Eukaryota</taxon>
        <taxon>Fungi</taxon>
        <taxon>Fungi incertae sedis</taxon>
        <taxon>Mucoromycota</taxon>
        <taxon>Glomeromycotina</taxon>
        <taxon>Glomeromycetes</taxon>
        <taxon>Glomerales</taxon>
        <taxon>Glomeraceae</taxon>
        <taxon>Rhizophagus</taxon>
    </lineage>
</organism>
<dbReference type="VEuPathDB" id="FungiDB:RhiirFUN_013934"/>
<protein>
    <recommendedName>
        <fullName evidence="4">Crinkler effector protein N-terminal domain-containing protein</fullName>
    </recommendedName>
</protein>
<evidence type="ECO:0000256" key="2">
    <source>
        <dbReference type="ARBA" id="ARBA00004613"/>
    </source>
</evidence>
<dbReference type="AlphaFoldDB" id="A0A2I1GKK4"/>
<accession>A0A2I1GKK4</accession>
<dbReference type="VEuPathDB" id="FungiDB:RhiirFUN_016021"/>
<evidence type="ECO:0000313" key="5">
    <source>
        <dbReference type="EMBL" id="PKY47169.1"/>
    </source>
</evidence>
<proteinExistence type="predicted"/>
<name>A0A2I1GKK4_9GLOM</name>
<sequence>MSKLIKDILFIIFNELQDNSKSLFSCLMVNRLWCENAIPILWKNPWCYNNINYYNKNYLFMIIASYLSEDIKEYLMIHGIQLPSFSYQSLLFDYLSFCKSINTNVINIIISIRNPKENNRLILQQLFYDILMKKCSEFKYLDMRKIEFRYRNFCLPKDKLRFELLYELICSTNVDSSYFYDLARISQCIQRLIIINDIKSEVNLGISKLIEVQKNLKYFEWKDEIYYSFFSSIVAYNYKEILLALEKKADTINHLNTNFKNVDPTLLYKVLPKFHKLKSLIINNFQYSSIEQIKMCTYRDLEIFKLDEFDLKASSIIIENSGGHLKKILIKPCERFKYEGSFNGDSLIFIRKIYENCPSIEYLYLTFSSSRQHFTEFEKLLKVCQNLKWLLLSIFNHGSGVFYEYGEKLLQILIKSSPTNLREIRFYYEFSCSLKALEDFLEKWRGYPLSIVMYNYAYKGNVKTYKNLIKKYKKNGKLKDFRSLESYFKEKGHFASYYGFLLLHQNTIVASSLPTNNWKELNNRWTNRFLKEAKYYEKDLISIKEKNKTISELKSLIQKEKHNDFAGIDPDQLKLWQVEIPDDCYDELVNPQLHGNNENKENKQVFY</sequence>
<dbReference type="GO" id="GO:0043657">
    <property type="term" value="C:host cell"/>
    <property type="evidence" value="ECO:0007669"/>
    <property type="project" value="UniProtKB-SubCell"/>
</dbReference>
<evidence type="ECO:0000256" key="3">
    <source>
        <dbReference type="ARBA" id="ARBA00022525"/>
    </source>
</evidence>
<dbReference type="Gene3D" id="3.80.10.10">
    <property type="entry name" value="Ribonuclease Inhibitor"/>
    <property type="match status" value="1"/>
</dbReference>
<gene>
    <name evidence="5" type="ORF">RhiirA4_462284</name>
</gene>
<comment type="subcellular location">
    <subcellularLocation>
        <location evidence="1">Host cell</location>
    </subcellularLocation>
    <subcellularLocation>
        <location evidence="2">Secreted</location>
    </subcellularLocation>
</comment>
<dbReference type="VEuPathDB" id="FungiDB:FUN_009641"/>